<dbReference type="PATRIC" id="fig|448.7.peg.553"/>
<name>A0A0W0TVU3_LEGER</name>
<dbReference type="STRING" id="448.Lery_0533"/>
<sequence length="53" mass="6093">MSKQQRKKGRLNKDHLKDVSGGQQEHRRKPPPVVTRPEPPPRPHLPPLTQADK</sequence>
<feature type="compositionally biased region" description="Basic residues" evidence="1">
    <location>
        <begin position="1"/>
        <end position="10"/>
    </location>
</feature>
<dbReference type="EMBL" id="LNYA01000003">
    <property type="protein sequence ID" value="KTC99632.1"/>
    <property type="molecule type" value="Genomic_DNA"/>
</dbReference>
<dbReference type="AlphaFoldDB" id="A0A0W0TVU3"/>
<proteinExistence type="predicted"/>
<evidence type="ECO:0000313" key="2">
    <source>
        <dbReference type="EMBL" id="KTC99632.1"/>
    </source>
</evidence>
<evidence type="ECO:0000256" key="1">
    <source>
        <dbReference type="SAM" id="MobiDB-lite"/>
    </source>
</evidence>
<protein>
    <submittedName>
        <fullName evidence="2">Uncharacterized protein</fullName>
    </submittedName>
</protein>
<evidence type="ECO:0000313" key="3">
    <source>
        <dbReference type="Proteomes" id="UP000054773"/>
    </source>
</evidence>
<dbReference type="RefSeq" id="WP_156412470.1">
    <property type="nucleotide sequence ID" value="NZ_CAAAHY010000001.1"/>
</dbReference>
<dbReference type="Proteomes" id="UP000054773">
    <property type="component" value="Unassembled WGS sequence"/>
</dbReference>
<keyword evidence="3" id="KW-1185">Reference proteome</keyword>
<comment type="caution">
    <text evidence="2">The sequence shown here is derived from an EMBL/GenBank/DDBJ whole genome shotgun (WGS) entry which is preliminary data.</text>
</comment>
<organism evidence="2 3">
    <name type="scientific">Legionella erythra</name>
    <dbReference type="NCBI Taxonomy" id="448"/>
    <lineage>
        <taxon>Bacteria</taxon>
        <taxon>Pseudomonadati</taxon>
        <taxon>Pseudomonadota</taxon>
        <taxon>Gammaproteobacteria</taxon>
        <taxon>Legionellales</taxon>
        <taxon>Legionellaceae</taxon>
        <taxon>Legionella</taxon>
    </lineage>
</organism>
<feature type="compositionally biased region" description="Pro residues" evidence="1">
    <location>
        <begin position="31"/>
        <end position="46"/>
    </location>
</feature>
<feature type="region of interest" description="Disordered" evidence="1">
    <location>
        <begin position="1"/>
        <end position="53"/>
    </location>
</feature>
<gene>
    <name evidence="2" type="ORF">Lery_0533</name>
</gene>
<reference evidence="2 3" key="1">
    <citation type="submission" date="2015-11" db="EMBL/GenBank/DDBJ databases">
        <title>Genomic analysis of 38 Legionella species identifies large and diverse effector repertoires.</title>
        <authorList>
            <person name="Burstein D."/>
            <person name="Amaro F."/>
            <person name="Zusman T."/>
            <person name="Lifshitz Z."/>
            <person name="Cohen O."/>
            <person name="Gilbert J.A."/>
            <person name="Pupko T."/>
            <person name="Shuman H.A."/>
            <person name="Segal G."/>
        </authorList>
    </citation>
    <scope>NUCLEOTIDE SEQUENCE [LARGE SCALE GENOMIC DNA]</scope>
    <source>
        <strain evidence="2 3">SE-32A-C8</strain>
    </source>
</reference>
<accession>A0A0W0TVU3</accession>